<dbReference type="NCBIfam" id="TIGR01451">
    <property type="entry name" value="B_ant_repeat"/>
    <property type="match status" value="1"/>
</dbReference>
<sequence length="271" mass="26632">IAPEPRVVLEKRLVSVADTNGDGLRNAGDTATYGFTVTNTGTTALINLVVSDLPVTMAGGPIALLAVGASDTTSFSATYVIGQGDVDLGHFDNTATVTGDAATTSGTPILDAGGNRIPATDVSDTGTAPDGTAVPTPATTETPNGAGGSDADPGNDPTSLLLGPDPRIELIKSLSSLVDTTGDGQIGAGDTANYGFTVTNTGNVALAGVTVSDLLVSVSGGPVSLAIGATDSTSFTAAYVLTQADVDRGYVQNTATATGAAVTSTGDPILD</sequence>
<dbReference type="eggNOG" id="COG1361">
    <property type="taxonomic scope" value="Bacteria"/>
</dbReference>
<name>C8S5S2_9RHOB</name>
<dbReference type="AlphaFoldDB" id="C8S5S2"/>
<dbReference type="STRING" id="371731.Rsw2DRAFT_3401"/>
<dbReference type="OrthoDB" id="9773411at2"/>
<reference evidence="3 4" key="1">
    <citation type="submission" date="2009-08" db="EMBL/GenBank/DDBJ databases">
        <title>The draft genome of Rhodobacter sp. SW2.</title>
        <authorList>
            <consortium name="US DOE Joint Genome Institute (JGI-PGF)"/>
            <person name="Lucas S."/>
            <person name="Copeland A."/>
            <person name="Lapidus A."/>
            <person name="Glavina del Rio T."/>
            <person name="Tice H."/>
            <person name="Bruce D."/>
            <person name="Goodwin L."/>
            <person name="Pitluck S."/>
            <person name="Larimer F."/>
            <person name="Land M.L."/>
            <person name="Hauser L."/>
            <person name="Emerson D."/>
        </authorList>
    </citation>
    <scope>NUCLEOTIDE SEQUENCE [LARGE SCALE GENOMIC DNA]</scope>
    <source>
        <strain evidence="3 4">SW2</strain>
    </source>
</reference>
<keyword evidence="4" id="KW-1185">Reference proteome</keyword>
<feature type="non-terminal residue" evidence="3">
    <location>
        <position position="1"/>
    </location>
</feature>
<evidence type="ECO:0000256" key="1">
    <source>
        <dbReference type="SAM" id="MobiDB-lite"/>
    </source>
</evidence>
<feature type="non-terminal residue" evidence="3">
    <location>
        <position position="271"/>
    </location>
</feature>
<dbReference type="EMBL" id="ACYY01000052">
    <property type="protein sequence ID" value="EEW23667.1"/>
    <property type="molecule type" value="Genomic_DNA"/>
</dbReference>
<dbReference type="Pfam" id="PF24346">
    <property type="entry name" value="DUF7507"/>
    <property type="match status" value="2"/>
</dbReference>
<protein>
    <submittedName>
        <fullName evidence="3">Conserved repeat domain protein</fullName>
    </submittedName>
</protein>
<feature type="compositionally biased region" description="Low complexity" evidence="1">
    <location>
        <begin position="132"/>
        <end position="143"/>
    </location>
</feature>
<dbReference type="RefSeq" id="WP_008033292.1">
    <property type="nucleotide sequence ID" value="NZ_ACYY01000052.1"/>
</dbReference>
<accession>C8S5S2</accession>
<gene>
    <name evidence="3" type="ORF">Rsw2DRAFT_3401</name>
</gene>
<evidence type="ECO:0000313" key="4">
    <source>
        <dbReference type="Proteomes" id="UP000010121"/>
    </source>
</evidence>
<dbReference type="InterPro" id="IPR055354">
    <property type="entry name" value="DUF7507"/>
</dbReference>
<feature type="region of interest" description="Disordered" evidence="1">
    <location>
        <begin position="107"/>
        <end position="157"/>
    </location>
</feature>
<proteinExistence type="predicted"/>
<evidence type="ECO:0000313" key="3">
    <source>
        <dbReference type="EMBL" id="EEW23667.1"/>
    </source>
</evidence>
<organism evidence="3 4">
    <name type="scientific">Rhodobacter ferrooxidans</name>
    <dbReference type="NCBI Taxonomy" id="371731"/>
    <lineage>
        <taxon>Bacteria</taxon>
        <taxon>Pseudomonadati</taxon>
        <taxon>Pseudomonadota</taxon>
        <taxon>Alphaproteobacteria</taxon>
        <taxon>Rhodobacterales</taxon>
        <taxon>Rhodobacter group</taxon>
        <taxon>Rhodobacter</taxon>
    </lineage>
</organism>
<evidence type="ECO:0000259" key="2">
    <source>
        <dbReference type="Pfam" id="PF24346"/>
    </source>
</evidence>
<dbReference type="Proteomes" id="UP000010121">
    <property type="component" value="Unassembled WGS sequence"/>
</dbReference>
<dbReference type="InterPro" id="IPR047589">
    <property type="entry name" value="DUF11_rpt"/>
</dbReference>
<feature type="domain" description="DUF7507" evidence="2">
    <location>
        <begin position="166"/>
        <end position="263"/>
    </location>
</feature>
<comment type="caution">
    <text evidence="3">The sequence shown here is derived from an EMBL/GenBank/DDBJ whole genome shotgun (WGS) entry which is preliminary data.</text>
</comment>
<feature type="domain" description="DUF7507" evidence="2">
    <location>
        <begin position="19"/>
        <end position="104"/>
    </location>
</feature>